<dbReference type="Proteomes" id="UP000799755">
    <property type="component" value="Unassembled WGS sequence"/>
</dbReference>
<sequence>MIRYRIARSVLANPASTSLRPCIQHGARLVRYSTSTAGEDEPATASLNPRWLSDLKTRIGKCIMFGLNTQQTTEAGSMLREIALDWRELVAGSEGFLTGKNRRGLYRHEVVWGEMDSMGHVNNVVYNRYAESARVNWALNFAHVLDPTHRAEWSGLLGPSGIGLILRSIRTDYKFPMKWPDHVTVLHKLRNRPESDTDHFILDVLILSELHRRPAARCVEDIVVYDYTKGRKAPLRPFMVNKFRETWEMQEQAKEMYGNRVMLLIKRVRELERCSWDRPNAKEDFGSAANP</sequence>
<accession>A0ACB6QU46</accession>
<evidence type="ECO:0000313" key="1">
    <source>
        <dbReference type="EMBL" id="KAF2470396.1"/>
    </source>
</evidence>
<dbReference type="EMBL" id="MU003508">
    <property type="protein sequence ID" value="KAF2470396.1"/>
    <property type="molecule type" value="Genomic_DNA"/>
</dbReference>
<organism evidence="1 2">
    <name type="scientific">Lindgomyces ingoldianus</name>
    <dbReference type="NCBI Taxonomy" id="673940"/>
    <lineage>
        <taxon>Eukaryota</taxon>
        <taxon>Fungi</taxon>
        <taxon>Dikarya</taxon>
        <taxon>Ascomycota</taxon>
        <taxon>Pezizomycotina</taxon>
        <taxon>Dothideomycetes</taxon>
        <taxon>Pleosporomycetidae</taxon>
        <taxon>Pleosporales</taxon>
        <taxon>Lindgomycetaceae</taxon>
        <taxon>Lindgomyces</taxon>
    </lineage>
</organism>
<evidence type="ECO:0000313" key="2">
    <source>
        <dbReference type="Proteomes" id="UP000799755"/>
    </source>
</evidence>
<name>A0ACB6QU46_9PLEO</name>
<reference evidence="1" key="1">
    <citation type="journal article" date="2020" name="Stud. Mycol.">
        <title>101 Dothideomycetes genomes: a test case for predicting lifestyles and emergence of pathogens.</title>
        <authorList>
            <person name="Haridas S."/>
            <person name="Albert R."/>
            <person name="Binder M."/>
            <person name="Bloem J."/>
            <person name="Labutti K."/>
            <person name="Salamov A."/>
            <person name="Andreopoulos B."/>
            <person name="Baker S."/>
            <person name="Barry K."/>
            <person name="Bills G."/>
            <person name="Bluhm B."/>
            <person name="Cannon C."/>
            <person name="Castanera R."/>
            <person name="Culley D."/>
            <person name="Daum C."/>
            <person name="Ezra D."/>
            <person name="Gonzalez J."/>
            <person name="Henrissat B."/>
            <person name="Kuo A."/>
            <person name="Liang C."/>
            <person name="Lipzen A."/>
            <person name="Lutzoni F."/>
            <person name="Magnuson J."/>
            <person name="Mondo S."/>
            <person name="Nolan M."/>
            <person name="Ohm R."/>
            <person name="Pangilinan J."/>
            <person name="Park H.-J."/>
            <person name="Ramirez L."/>
            <person name="Alfaro M."/>
            <person name="Sun H."/>
            <person name="Tritt A."/>
            <person name="Yoshinaga Y."/>
            <person name="Zwiers L.-H."/>
            <person name="Turgeon B."/>
            <person name="Goodwin S."/>
            <person name="Spatafora J."/>
            <person name="Crous P."/>
            <person name="Grigoriev I."/>
        </authorList>
    </citation>
    <scope>NUCLEOTIDE SEQUENCE</scope>
    <source>
        <strain evidence="1">ATCC 200398</strain>
    </source>
</reference>
<keyword evidence="2" id="KW-1185">Reference proteome</keyword>
<gene>
    <name evidence="1" type="ORF">BDR25DRAFT_287301</name>
</gene>
<proteinExistence type="predicted"/>
<protein>
    <submittedName>
        <fullName evidence="1">Uncharacterized protein</fullName>
    </submittedName>
</protein>
<comment type="caution">
    <text evidence="1">The sequence shown here is derived from an EMBL/GenBank/DDBJ whole genome shotgun (WGS) entry which is preliminary data.</text>
</comment>